<keyword evidence="2" id="KW-1185">Reference proteome</keyword>
<reference evidence="1 2" key="1">
    <citation type="submission" date="2020-02" db="EMBL/GenBank/DDBJ databases">
        <authorList>
            <person name="Ferguson B K."/>
        </authorList>
    </citation>
    <scope>NUCLEOTIDE SEQUENCE [LARGE SCALE GENOMIC DNA]</scope>
</reference>
<protein>
    <submittedName>
        <fullName evidence="1">Uncharacterized protein</fullName>
    </submittedName>
</protein>
<feature type="non-terminal residue" evidence="1">
    <location>
        <position position="77"/>
    </location>
</feature>
<dbReference type="EMBL" id="CADCXV010001492">
    <property type="protein sequence ID" value="CAB0044811.1"/>
    <property type="molecule type" value="Genomic_DNA"/>
</dbReference>
<organism evidence="1 2">
    <name type="scientific">Trichogramma brassicae</name>
    <dbReference type="NCBI Taxonomy" id="86971"/>
    <lineage>
        <taxon>Eukaryota</taxon>
        <taxon>Metazoa</taxon>
        <taxon>Ecdysozoa</taxon>
        <taxon>Arthropoda</taxon>
        <taxon>Hexapoda</taxon>
        <taxon>Insecta</taxon>
        <taxon>Pterygota</taxon>
        <taxon>Neoptera</taxon>
        <taxon>Endopterygota</taxon>
        <taxon>Hymenoptera</taxon>
        <taxon>Apocrita</taxon>
        <taxon>Proctotrupomorpha</taxon>
        <taxon>Chalcidoidea</taxon>
        <taxon>Trichogrammatidae</taxon>
        <taxon>Trichogramma</taxon>
    </lineage>
</organism>
<dbReference type="Proteomes" id="UP000479190">
    <property type="component" value="Unassembled WGS sequence"/>
</dbReference>
<dbReference type="AlphaFoldDB" id="A0A6H5J9A2"/>
<accession>A0A6H5J9A2</accession>
<gene>
    <name evidence="1" type="ORF">TBRA_LOCUS16397</name>
</gene>
<sequence length="77" mass="8936">MSTRYYGIFGFEGRRETPQILWHILVRLFTLPPDAGSRRRTSSTSSSLSKAICNSTHMTNALIRSHSKEEKEKRDFF</sequence>
<name>A0A6H5J9A2_9HYME</name>
<proteinExistence type="predicted"/>
<evidence type="ECO:0000313" key="2">
    <source>
        <dbReference type="Proteomes" id="UP000479190"/>
    </source>
</evidence>
<evidence type="ECO:0000313" key="1">
    <source>
        <dbReference type="EMBL" id="CAB0044811.1"/>
    </source>
</evidence>